<dbReference type="Pfam" id="PF09341">
    <property type="entry name" value="Pcc1"/>
    <property type="match status" value="1"/>
</dbReference>
<evidence type="ECO:0000313" key="8">
    <source>
        <dbReference type="Proteomes" id="UP001231189"/>
    </source>
</evidence>
<evidence type="ECO:0000256" key="2">
    <source>
        <dbReference type="ARBA" id="ARBA00004496"/>
    </source>
</evidence>
<dbReference type="AlphaFoldDB" id="A0AAD8QPJ0"/>
<keyword evidence="6" id="KW-0539">Nucleus</keyword>
<dbReference type="Gene3D" id="3.30.310.50">
    <property type="entry name" value="Alpha-D-phosphohexomutase, C-terminal domain"/>
    <property type="match status" value="1"/>
</dbReference>
<keyword evidence="4" id="KW-0963">Cytoplasm</keyword>
<dbReference type="PANTHER" id="PTHR31283:SF5">
    <property type="entry name" value="EKC_KEOPS COMPLEX SUBUNIT LAGE3"/>
    <property type="match status" value="1"/>
</dbReference>
<evidence type="ECO:0000256" key="1">
    <source>
        <dbReference type="ARBA" id="ARBA00004123"/>
    </source>
</evidence>
<proteinExistence type="inferred from homology"/>
<keyword evidence="5" id="KW-0819">tRNA processing</keyword>
<evidence type="ECO:0000256" key="4">
    <source>
        <dbReference type="ARBA" id="ARBA00022490"/>
    </source>
</evidence>
<evidence type="ECO:0000256" key="5">
    <source>
        <dbReference type="ARBA" id="ARBA00022694"/>
    </source>
</evidence>
<dbReference type="PANTHER" id="PTHR31283">
    <property type="entry name" value="EKC/KEOPS COMPLEX SUBUNIT PCC1 FAMILY MEMBER"/>
    <property type="match status" value="1"/>
</dbReference>
<dbReference type="GO" id="GO:0070525">
    <property type="term" value="P:tRNA threonylcarbamoyladenosine metabolic process"/>
    <property type="evidence" value="ECO:0007669"/>
    <property type="project" value="TreeGrafter"/>
</dbReference>
<dbReference type="InterPro" id="IPR015419">
    <property type="entry name" value="CTAG/Pcc1"/>
</dbReference>
<comment type="subcellular location">
    <subcellularLocation>
        <location evidence="2">Cytoplasm</location>
    </subcellularLocation>
    <subcellularLocation>
        <location evidence="1">Nucleus</location>
    </subcellularLocation>
</comment>
<comment type="caution">
    <text evidence="7">The sequence shown here is derived from an EMBL/GenBank/DDBJ whole genome shotgun (WGS) entry which is preliminary data.</text>
</comment>
<evidence type="ECO:0000256" key="6">
    <source>
        <dbReference type="ARBA" id="ARBA00023242"/>
    </source>
</evidence>
<dbReference type="GO" id="GO:0000408">
    <property type="term" value="C:EKC/KEOPS complex"/>
    <property type="evidence" value="ECO:0007669"/>
    <property type="project" value="TreeGrafter"/>
</dbReference>
<dbReference type="GO" id="GO:0008033">
    <property type="term" value="P:tRNA processing"/>
    <property type="evidence" value="ECO:0007669"/>
    <property type="project" value="UniProtKB-KW"/>
</dbReference>
<dbReference type="GO" id="GO:0005634">
    <property type="term" value="C:nucleus"/>
    <property type="evidence" value="ECO:0007669"/>
    <property type="project" value="UniProtKB-SubCell"/>
</dbReference>
<evidence type="ECO:0000256" key="3">
    <source>
        <dbReference type="ARBA" id="ARBA00007073"/>
    </source>
</evidence>
<gene>
    <name evidence="7" type="ORF">QYE76_030311</name>
</gene>
<accession>A0AAD8QPJ0</accession>
<dbReference type="Proteomes" id="UP001231189">
    <property type="component" value="Unassembled WGS sequence"/>
</dbReference>
<keyword evidence="8" id="KW-1185">Reference proteome</keyword>
<organism evidence="7 8">
    <name type="scientific">Lolium multiflorum</name>
    <name type="common">Italian ryegrass</name>
    <name type="synonym">Lolium perenne subsp. multiflorum</name>
    <dbReference type="NCBI Taxonomy" id="4521"/>
    <lineage>
        <taxon>Eukaryota</taxon>
        <taxon>Viridiplantae</taxon>
        <taxon>Streptophyta</taxon>
        <taxon>Embryophyta</taxon>
        <taxon>Tracheophyta</taxon>
        <taxon>Spermatophyta</taxon>
        <taxon>Magnoliopsida</taxon>
        <taxon>Liliopsida</taxon>
        <taxon>Poales</taxon>
        <taxon>Poaceae</taxon>
        <taxon>BOP clade</taxon>
        <taxon>Pooideae</taxon>
        <taxon>Poodae</taxon>
        <taxon>Poeae</taxon>
        <taxon>Poeae Chloroplast Group 2 (Poeae type)</taxon>
        <taxon>Loliodinae</taxon>
        <taxon>Loliinae</taxon>
        <taxon>Lolium</taxon>
    </lineage>
</organism>
<dbReference type="GO" id="GO:0005737">
    <property type="term" value="C:cytoplasm"/>
    <property type="evidence" value="ECO:0007669"/>
    <property type="project" value="UniProtKB-SubCell"/>
</dbReference>
<comment type="similarity">
    <text evidence="3">Belongs to the CTAG/PCC1 family.</text>
</comment>
<evidence type="ECO:0000313" key="7">
    <source>
        <dbReference type="EMBL" id="KAK1606638.1"/>
    </source>
</evidence>
<name>A0AAD8QPJ0_LOLMU</name>
<protein>
    <submittedName>
        <fullName evidence="7">Uncharacterized protein</fullName>
    </submittedName>
</protein>
<sequence>MTSDRTELAAAMADAADITSSSGWDFTCDYEVDCGSEEHAYIVYKTLAVDKELQPDKVRREMAVSGGKLLVHFEAVEARFLRASFSAFVDLMVLVTKLVEEYGDVRQA</sequence>
<dbReference type="FunFam" id="3.30.310.50:FF:000005">
    <property type="entry name" value="L antigen family member 3"/>
    <property type="match status" value="1"/>
</dbReference>
<reference evidence="7" key="1">
    <citation type="submission" date="2023-07" db="EMBL/GenBank/DDBJ databases">
        <title>A chromosome-level genome assembly of Lolium multiflorum.</title>
        <authorList>
            <person name="Chen Y."/>
            <person name="Copetti D."/>
            <person name="Kolliker R."/>
            <person name="Studer B."/>
        </authorList>
    </citation>
    <scope>NUCLEOTIDE SEQUENCE</scope>
    <source>
        <strain evidence="7">02402/16</strain>
        <tissue evidence="7">Leaf</tissue>
    </source>
</reference>
<dbReference type="EMBL" id="JAUUTY010000007">
    <property type="protein sequence ID" value="KAK1606638.1"/>
    <property type="molecule type" value="Genomic_DNA"/>
</dbReference>